<evidence type="ECO:0000256" key="4">
    <source>
        <dbReference type="SAM" id="SignalP"/>
    </source>
</evidence>
<feature type="region of interest" description="Disordered" evidence="3">
    <location>
        <begin position="341"/>
        <end position="363"/>
    </location>
</feature>
<gene>
    <name evidence="6" type="ORF">H9659_08425</name>
</gene>
<dbReference type="InterPro" id="IPR002508">
    <property type="entry name" value="MurNAc-LAA_cat"/>
</dbReference>
<protein>
    <submittedName>
        <fullName evidence="6">N-acetylmuramoyl-L-alanine amidase</fullName>
    </submittedName>
</protein>
<organism evidence="6 7">
    <name type="scientific">Sporosarcina gallistercoris</name>
    <dbReference type="NCBI Taxonomy" id="2762245"/>
    <lineage>
        <taxon>Bacteria</taxon>
        <taxon>Bacillati</taxon>
        <taxon>Bacillota</taxon>
        <taxon>Bacilli</taxon>
        <taxon>Bacillales</taxon>
        <taxon>Caryophanaceae</taxon>
        <taxon>Sporosarcina</taxon>
    </lineage>
</organism>
<dbReference type="PANTHER" id="PTHR30404:SF7">
    <property type="entry name" value="CELL WALL AMIDASE LYTH-RELATED"/>
    <property type="match status" value="1"/>
</dbReference>
<sequence>MARLAKLVAAILLLSVTLLDARLATAESSGQTVIVDSPTLNVRSGPGLTYSLIGKLKDGQKLEVLDRSDDWLQISVDGETGWIASWLTKSNDSGSNENKTIVSRVDSLNIRSSPSITSAAIGKLRSGDLAKLVEYQGEWASIIVDGMEGWVHTTYITEVEEGQKTGASESEKPKVTDANSFTVIVDRLNVRKKPDQTSKRIGTVSKNDTYPIEKIDGNWVKISLGGKKSGWVYAFHGELSSKSTKSSNNSNTVAKTVSIVTNGTNVRVEPTTASDVALRADAGDEFHVVEKKDDWYEIQLSDGGTAYVAEWVVNSSETSASSANAATKKPKRIPGTLKGITIAIDPGHGGNDRGTTGTRGSDEKDLTLQTAELLAGKLKDAGAKVIMTRDSDSYVSLRKRTSIAHEEGADAFVSLHYDANPDRSITGFTTYYTQSAQQSFAQSVNEGLSSTIDLPNRGTQPANYLVLRENRLPAVLIELGFLSNSSEERVLTSLYFREQASQGIYKGLLHYFDTN</sequence>
<evidence type="ECO:0000313" key="7">
    <source>
        <dbReference type="Proteomes" id="UP000659496"/>
    </source>
</evidence>
<dbReference type="EMBL" id="JACSQY010000005">
    <property type="protein sequence ID" value="MBD7908353.1"/>
    <property type="molecule type" value="Genomic_DNA"/>
</dbReference>
<keyword evidence="7" id="KW-1185">Reference proteome</keyword>
<evidence type="ECO:0000313" key="6">
    <source>
        <dbReference type="EMBL" id="MBD7908353.1"/>
    </source>
</evidence>
<dbReference type="InterPro" id="IPR050695">
    <property type="entry name" value="N-acetylmuramoyl_amidase_3"/>
</dbReference>
<dbReference type="SUPFAM" id="SSF53187">
    <property type="entry name" value="Zn-dependent exopeptidases"/>
    <property type="match status" value="1"/>
</dbReference>
<keyword evidence="4" id="KW-0732">Signal</keyword>
<keyword evidence="1" id="KW-0378">Hydrolase</keyword>
<dbReference type="InterPro" id="IPR003646">
    <property type="entry name" value="SH3-like_bac-type"/>
</dbReference>
<dbReference type="CDD" id="cd02696">
    <property type="entry name" value="MurNAc-LAA"/>
    <property type="match status" value="1"/>
</dbReference>
<feature type="domain" description="SH3b" evidence="5">
    <location>
        <begin position="96"/>
        <end position="160"/>
    </location>
</feature>
<evidence type="ECO:0000256" key="2">
    <source>
        <dbReference type="ARBA" id="ARBA00023316"/>
    </source>
</evidence>
<proteinExistence type="predicted"/>
<feature type="signal peptide" evidence="4">
    <location>
        <begin position="1"/>
        <end position="26"/>
    </location>
</feature>
<accession>A0ABR8PJK9</accession>
<evidence type="ECO:0000256" key="1">
    <source>
        <dbReference type="ARBA" id="ARBA00022801"/>
    </source>
</evidence>
<comment type="caution">
    <text evidence="6">The sequence shown here is derived from an EMBL/GenBank/DDBJ whole genome shotgun (WGS) entry which is preliminary data.</text>
</comment>
<dbReference type="InterPro" id="IPR017293">
    <property type="entry name" value="N-acetylmuramoyl-L-ala_amidase"/>
</dbReference>
<feature type="domain" description="SH3b" evidence="5">
    <location>
        <begin position="254"/>
        <end position="316"/>
    </location>
</feature>
<evidence type="ECO:0000256" key="3">
    <source>
        <dbReference type="SAM" id="MobiDB-lite"/>
    </source>
</evidence>
<dbReference type="RefSeq" id="WP_191689501.1">
    <property type="nucleotide sequence ID" value="NZ_JACSQY010000005.1"/>
</dbReference>
<dbReference type="SMART" id="SM00287">
    <property type="entry name" value="SH3b"/>
    <property type="match status" value="4"/>
</dbReference>
<dbReference type="SMART" id="SM00646">
    <property type="entry name" value="Ami_3"/>
    <property type="match status" value="1"/>
</dbReference>
<dbReference type="PANTHER" id="PTHR30404">
    <property type="entry name" value="N-ACETYLMURAMOYL-L-ALANINE AMIDASE"/>
    <property type="match status" value="1"/>
</dbReference>
<feature type="domain" description="SH3b" evidence="5">
    <location>
        <begin position="28"/>
        <end position="91"/>
    </location>
</feature>
<dbReference type="PIRSF" id="PIRSF037846">
    <property type="entry name" value="Autolysin_YrvJ_prd"/>
    <property type="match status" value="1"/>
</dbReference>
<keyword evidence="2" id="KW-0961">Cell wall biogenesis/degradation</keyword>
<name>A0ABR8PJK9_9BACL</name>
<dbReference type="Gene3D" id="3.40.630.40">
    <property type="entry name" value="Zn-dependent exopeptidases"/>
    <property type="match status" value="1"/>
</dbReference>
<dbReference type="Gene3D" id="2.30.30.40">
    <property type="entry name" value="SH3 Domains"/>
    <property type="match status" value="4"/>
</dbReference>
<feature type="chain" id="PRO_5047249266" evidence="4">
    <location>
        <begin position="27"/>
        <end position="515"/>
    </location>
</feature>
<evidence type="ECO:0000259" key="5">
    <source>
        <dbReference type="PROSITE" id="PS51781"/>
    </source>
</evidence>
<reference evidence="6 7" key="1">
    <citation type="submission" date="2020-08" db="EMBL/GenBank/DDBJ databases">
        <title>A Genomic Blueprint of the Chicken Gut Microbiome.</title>
        <authorList>
            <person name="Gilroy R."/>
            <person name="Ravi A."/>
            <person name="Getino M."/>
            <person name="Pursley I."/>
            <person name="Horton D.L."/>
            <person name="Alikhan N.-F."/>
            <person name="Baker D."/>
            <person name="Gharbi K."/>
            <person name="Hall N."/>
            <person name="Watson M."/>
            <person name="Adriaenssens E.M."/>
            <person name="Foster-Nyarko E."/>
            <person name="Jarju S."/>
            <person name="Secka A."/>
            <person name="Antonio M."/>
            <person name="Oren A."/>
            <person name="Chaudhuri R."/>
            <person name="La Ragione R.M."/>
            <person name="Hildebrand F."/>
            <person name="Pallen M.J."/>
        </authorList>
    </citation>
    <scope>NUCLEOTIDE SEQUENCE [LARGE SCALE GENOMIC DNA]</scope>
    <source>
        <strain evidence="6 7">Sa3CUA8</strain>
    </source>
</reference>
<dbReference type="Pfam" id="PF08239">
    <property type="entry name" value="SH3_3"/>
    <property type="match status" value="4"/>
</dbReference>
<feature type="domain" description="SH3b" evidence="5">
    <location>
        <begin position="178"/>
        <end position="243"/>
    </location>
</feature>
<dbReference type="PROSITE" id="PS51781">
    <property type="entry name" value="SH3B"/>
    <property type="match status" value="4"/>
</dbReference>
<dbReference type="Proteomes" id="UP000659496">
    <property type="component" value="Unassembled WGS sequence"/>
</dbReference>
<dbReference type="Pfam" id="PF01520">
    <property type="entry name" value="Amidase_3"/>
    <property type="match status" value="1"/>
</dbReference>